<dbReference type="EMBL" id="BARW01000387">
    <property type="protein sequence ID" value="GAI63774.1"/>
    <property type="molecule type" value="Genomic_DNA"/>
</dbReference>
<gene>
    <name evidence="2" type="ORF">S12H4_01806</name>
</gene>
<sequence>VIKRSLEKYLGNRFADVYFKLDTGKEVVVEVQNSKISVKELIKRTKDYNQKGMYILWVLYGEGNCVASPKYPTDTKCIKISLAENFLHRMYGGRVYYVNLNIRKNKASLRTPFALHFSKPLNKNKRGFFKNRYDSYYFRDSNFTEIPSWNILCTEFSGYKIARFYDKNLKNVLKERIVNFYYLKKKKARYDENRLLKLILKSFKKKYGKYMIYNAIIELVNEKKIDFRRKIIKKIQKKIIS</sequence>
<dbReference type="InterPro" id="IPR010330">
    <property type="entry name" value="CoiA_nuc"/>
</dbReference>
<feature type="domain" description="Competence protein CoiA nuclease-like" evidence="1">
    <location>
        <begin position="4"/>
        <end position="61"/>
    </location>
</feature>
<proteinExistence type="predicted"/>
<name>X1S7J2_9ZZZZ</name>
<protein>
    <recommendedName>
        <fullName evidence="1">Competence protein CoiA nuclease-like domain-containing protein</fullName>
    </recommendedName>
</protein>
<dbReference type="Pfam" id="PF06054">
    <property type="entry name" value="CoiA_nuc"/>
    <property type="match status" value="1"/>
</dbReference>
<evidence type="ECO:0000259" key="1">
    <source>
        <dbReference type="Pfam" id="PF06054"/>
    </source>
</evidence>
<dbReference type="AlphaFoldDB" id="X1S7J2"/>
<feature type="non-terminal residue" evidence="2">
    <location>
        <position position="1"/>
    </location>
</feature>
<reference evidence="2" key="1">
    <citation type="journal article" date="2014" name="Front. Microbiol.">
        <title>High frequency of phylogenetically diverse reductive dehalogenase-homologous genes in deep subseafloor sedimentary metagenomes.</title>
        <authorList>
            <person name="Kawai M."/>
            <person name="Futagami T."/>
            <person name="Toyoda A."/>
            <person name="Takaki Y."/>
            <person name="Nishi S."/>
            <person name="Hori S."/>
            <person name="Arai W."/>
            <person name="Tsubouchi T."/>
            <person name="Morono Y."/>
            <person name="Uchiyama I."/>
            <person name="Ito T."/>
            <person name="Fujiyama A."/>
            <person name="Inagaki F."/>
            <person name="Takami H."/>
        </authorList>
    </citation>
    <scope>NUCLEOTIDE SEQUENCE</scope>
    <source>
        <strain evidence="2">Expedition CK06-06</strain>
    </source>
</reference>
<evidence type="ECO:0000313" key="2">
    <source>
        <dbReference type="EMBL" id="GAI63774.1"/>
    </source>
</evidence>
<organism evidence="2">
    <name type="scientific">marine sediment metagenome</name>
    <dbReference type="NCBI Taxonomy" id="412755"/>
    <lineage>
        <taxon>unclassified sequences</taxon>
        <taxon>metagenomes</taxon>
        <taxon>ecological metagenomes</taxon>
    </lineage>
</organism>
<accession>X1S7J2</accession>
<comment type="caution">
    <text evidence="2">The sequence shown here is derived from an EMBL/GenBank/DDBJ whole genome shotgun (WGS) entry which is preliminary data.</text>
</comment>